<dbReference type="Proteomes" id="UP000827892">
    <property type="component" value="Chromosome V"/>
</dbReference>
<gene>
    <name evidence="2" type="ORF">L3Y34_009336</name>
</gene>
<evidence type="ECO:0000256" key="1">
    <source>
        <dbReference type="SAM" id="Phobius"/>
    </source>
</evidence>
<dbReference type="AlphaFoldDB" id="A0AAE9D1G1"/>
<reference evidence="2 3" key="1">
    <citation type="submission" date="2022-02" db="EMBL/GenBank/DDBJ databases">
        <title>Chromosome-level reference genomes for two strains of Caenorhabditis briggsae: an improved platform for comparative genomics.</title>
        <authorList>
            <person name="Stevens L."/>
            <person name="Andersen E.C."/>
        </authorList>
    </citation>
    <scope>NUCLEOTIDE SEQUENCE [LARGE SCALE GENOMIC DNA]</scope>
    <source>
        <strain evidence="2">QX1410_ONT</strain>
        <tissue evidence="2">Whole-organism</tissue>
    </source>
</reference>
<sequence>MMNCANFQLATQILSSTFLISISSLFLYLAISENGPSTITFVPYWMVIVATSLKMELLFSWISYAKKEAKLVLYFDVLFKIGVLIITIIGVSMQFTYIMSVGGFDKAPQLFVYGFCFGLYIVKVYACVFVKYLVTVCYDYCKRQEGDGLDLISDV</sequence>
<keyword evidence="1" id="KW-1133">Transmembrane helix</keyword>
<proteinExistence type="predicted"/>
<feature type="transmembrane region" description="Helical" evidence="1">
    <location>
        <begin position="110"/>
        <end position="134"/>
    </location>
</feature>
<evidence type="ECO:0008006" key="4">
    <source>
        <dbReference type="Google" id="ProtNLM"/>
    </source>
</evidence>
<evidence type="ECO:0000313" key="3">
    <source>
        <dbReference type="Proteomes" id="UP000827892"/>
    </source>
</evidence>
<keyword evidence="1" id="KW-0812">Transmembrane</keyword>
<accession>A0AAE9D1G1</accession>
<protein>
    <recommendedName>
        <fullName evidence="4">Transmembrane protein</fullName>
    </recommendedName>
</protein>
<feature type="transmembrane region" description="Helical" evidence="1">
    <location>
        <begin position="12"/>
        <end position="31"/>
    </location>
</feature>
<name>A0AAE9D1G1_CAEBR</name>
<organism evidence="2 3">
    <name type="scientific">Caenorhabditis briggsae</name>
    <dbReference type="NCBI Taxonomy" id="6238"/>
    <lineage>
        <taxon>Eukaryota</taxon>
        <taxon>Metazoa</taxon>
        <taxon>Ecdysozoa</taxon>
        <taxon>Nematoda</taxon>
        <taxon>Chromadorea</taxon>
        <taxon>Rhabditida</taxon>
        <taxon>Rhabditina</taxon>
        <taxon>Rhabditomorpha</taxon>
        <taxon>Rhabditoidea</taxon>
        <taxon>Rhabditidae</taxon>
        <taxon>Peloderinae</taxon>
        <taxon>Caenorhabditis</taxon>
    </lineage>
</organism>
<dbReference type="EMBL" id="CP090895">
    <property type="protein sequence ID" value="ULT91636.1"/>
    <property type="molecule type" value="Genomic_DNA"/>
</dbReference>
<feature type="transmembrane region" description="Helical" evidence="1">
    <location>
        <begin position="43"/>
        <end position="65"/>
    </location>
</feature>
<keyword evidence="1" id="KW-0472">Membrane</keyword>
<evidence type="ECO:0000313" key="2">
    <source>
        <dbReference type="EMBL" id="ULT91636.1"/>
    </source>
</evidence>
<feature type="transmembrane region" description="Helical" evidence="1">
    <location>
        <begin position="77"/>
        <end position="98"/>
    </location>
</feature>